<evidence type="ECO:0000256" key="1">
    <source>
        <dbReference type="SAM" id="Phobius"/>
    </source>
</evidence>
<comment type="caution">
    <text evidence="2">The sequence shown here is derived from an EMBL/GenBank/DDBJ whole genome shotgun (WGS) entry which is preliminary data.</text>
</comment>
<keyword evidence="1" id="KW-0472">Membrane</keyword>
<protein>
    <recommendedName>
        <fullName evidence="4">Cell division protein FtsQ</fullName>
    </recommendedName>
</protein>
<accession>A0A5C6DZH6</accession>
<name>A0A5C6DZH6_9BACT</name>
<keyword evidence="3" id="KW-1185">Reference proteome</keyword>
<sequence>MVSDRDRPRPIRDLLRRLIVAPAALSFIWPVLLILGGYLAWDRWGAERIAQQYYGVQLEKIHITDPPPYVRTDITGTVYHDTALDQLSLLDVQATAKIASAFATNPWVGRVISVRKLPGGAVDVHLEYREPVAMVLVTNPDPNDSRILFSPVDGDGVLLPDTEFARAETLDYILIEVPDVFPKGFIGGLFGDSRVEAAAKLAGVLAKYRQQAQIHSIGIRGEPRPNEVPKLELTTTDHRRIFWGNPPGLEQLGEPTVEMKLRFLLSGKEIPNSDLRLATMQEEDVR</sequence>
<proteinExistence type="predicted"/>
<dbReference type="AlphaFoldDB" id="A0A5C6DZH6"/>
<organism evidence="2 3">
    <name type="scientific">Novipirellula artificiosorum</name>
    <dbReference type="NCBI Taxonomy" id="2528016"/>
    <lineage>
        <taxon>Bacteria</taxon>
        <taxon>Pseudomonadati</taxon>
        <taxon>Planctomycetota</taxon>
        <taxon>Planctomycetia</taxon>
        <taxon>Pirellulales</taxon>
        <taxon>Pirellulaceae</taxon>
        <taxon>Novipirellula</taxon>
    </lineage>
</organism>
<evidence type="ECO:0000313" key="2">
    <source>
        <dbReference type="EMBL" id="TWU42030.1"/>
    </source>
</evidence>
<keyword evidence="1" id="KW-0812">Transmembrane</keyword>
<dbReference type="RefSeq" id="WP_231615426.1">
    <property type="nucleotide sequence ID" value="NZ_SJPV01000001.1"/>
</dbReference>
<reference evidence="2 3" key="1">
    <citation type="submission" date="2019-02" db="EMBL/GenBank/DDBJ databases">
        <title>Deep-cultivation of Planctomycetes and their phenomic and genomic characterization uncovers novel biology.</title>
        <authorList>
            <person name="Wiegand S."/>
            <person name="Jogler M."/>
            <person name="Boedeker C."/>
            <person name="Pinto D."/>
            <person name="Vollmers J."/>
            <person name="Rivas-Marin E."/>
            <person name="Kohn T."/>
            <person name="Peeters S.H."/>
            <person name="Heuer A."/>
            <person name="Rast P."/>
            <person name="Oberbeckmann S."/>
            <person name="Bunk B."/>
            <person name="Jeske O."/>
            <person name="Meyerdierks A."/>
            <person name="Storesund J.E."/>
            <person name="Kallscheuer N."/>
            <person name="Luecker S."/>
            <person name="Lage O.M."/>
            <person name="Pohl T."/>
            <person name="Merkel B.J."/>
            <person name="Hornburger P."/>
            <person name="Mueller R.-W."/>
            <person name="Bruemmer F."/>
            <person name="Labrenz M."/>
            <person name="Spormann A.M."/>
            <person name="Op Den Camp H."/>
            <person name="Overmann J."/>
            <person name="Amann R."/>
            <person name="Jetten M.S.M."/>
            <person name="Mascher T."/>
            <person name="Medema M.H."/>
            <person name="Devos D.P."/>
            <person name="Kaster A.-K."/>
            <person name="Ovreas L."/>
            <person name="Rohde M."/>
            <person name="Galperin M.Y."/>
            <person name="Jogler C."/>
        </authorList>
    </citation>
    <scope>NUCLEOTIDE SEQUENCE [LARGE SCALE GENOMIC DNA]</scope>
    <source>
        <strain evidence="2 3">Poly41</strain>
    </source>
</reference>
<feature type="transmembrane region" description="Helical" evidence="1">
    <location>
        <begin position="20"/>
        <end position="41"/>
    </location>
</feature>
<gene>
    <name evidence="2" type="ORF">Poly41_03260</name>
</gene>
<evidence type="ECO:0000313" key="3">
    <source>
        <dbReference type="Proteomes" id="UP000319143"/>
    </source>
</evidence>
<dbReference type="EMBL" id="SJPV01000001">
    <property type="protein sequence ID" value="TWU42030.1"/>
    <property type="molecule type" value="Genomic_DNA"/>
</dbReference>
<evidence type="ECO:0008006" key="4">
    <source>
        <dbReference type="Google" id="ProtNLM"/>
    </source>
</evidence>
<dbReference type="Proteomes" id="UP000319143">
    <property type="component" value="Unassembled WGS sequence"/>
</dbReference>
<keyword evidence="1" id="KW-1133">Transmembrane helix</keyword>